<reference evidence="3 4" key="1">
    <citation type="journal article" date="2019" name="Int. J. Syst. Evol. Microbiol.">
        <title>The Global Catalogue of Microorganisms (GCM) 10K type strain sequencing project: providing services to taxonomists for standard genome sequencing and annotation.</title>
        <authorList>
            <consortium name="The Broad Institute Genomics Platform"/>
            <consortium name="The Broad Institute Genome Sequencing Center for Infectious Disease"/>
            <person name="Wu L."/>
            <person name="Ma J."/>
        </authorList>
    </citation>
    <scope>NUCLEOTIDE SEQUENCE [LARGE SCALE GENOMIC DNA]</scope>
    <source>
        <strain evidence="3 4">JCM 10696</strain>
    </source>
</reference>
<protein>
    <recommendedName>
        <fullName evidence="2">HTH tetR-type domain-containing protein</fullName>
    </recommendedName>
</protein>
<gene>
    <name evidence="3" type="ORF">GCM10009550_49910</name>
</gene>
<evidence type="ECO:0000313" key="4">
    <source>
        <dbReference type="Proteomes" id="UP001500665"/>
    </source>
</evidence>
<proteinExistence type="predicted"/>
<accession>A0ABN1RLR4</accession>
<dbReference type="Gene3D" id="1.10.357.10">
    <property type="entry name" value="Tetracycline Repressor, domain 2"/>
    <property type="match status" value="1"/>
</dbReference>
<evidence type="ECO:0000313" key="3">
    <source>
        <dbReference type="EMBL" id="GAA0959737.1"/>
    </source>
</evidence>
<organism evidence="3 4">
    <name type="scientific">Actinocorallia libanotica</name>
    <dbReference type="NCBI Taxonomy" id="46162"/>
    <lineage>
        <taxon>Bacteria</taxon>
        <taxon>Bacillati</taxon>
        <taxon>Actinomycetota</taxon>
        <taxon>Actinomycetes</taxon>
        <taxon>Streptosporangiales</taxon>
        <taxon>Thermomonosporaceae</taxon>
        <taxon>Actinocorallia</taxon>
    </lineage>
</organism>
<sequence>MWDDGTADGTEADERVLNTAIRLFAELGYDATSLDLIAHAAGAEARESRLLRDGKPLLYRAVFDRFRTLEETYFETAAKDAPGGVEGVHRLVDAAVDFTVAYPEVNAVWGHRALKDAIDLDFPDGFTPGLETALTSRTWTGVRDDVDFRFLAWTVIWQVMGFAGTGLPCETGRAHSDDSPALAYFRAQLHELIDCRIRAPGHTG</sequence>
<dbReference type="InterPro" id="IPR009057">
    <property type="entry name" value="Homeodomain-like_sf"/>
</dbReference>
<keyword evidence="1" id="KW-0238">DNA-binding</keyword>
<feature type="domain" description="HTH tetR-type" evidence="2">
    <location>
        <begin position="17"/>
        <end position="43"/>
    </location>
</feature>
<dbReference type="SUPFAM" id="SSF46689">
    <property type="entry name" value="Homeodomain-like"/>
    <property type="match status" value="1"/>
</dbReference>
<dbReference type="InterPro" id="IPR001647">
    <property type="entry name" value="HTH_TetR"/>
</dbReference>
<dbReference type="RefSeq" id="WP_344243372.1">
    <property type="nucleotide sequence ID" value="NZ_BAAAHH010000023.1"/>
</dbReference>
<dbReference type="Proteomes" id="UP001500665">
    <property type="component" value="Unassembled WGS sequence"/>
</dbReference>
<evidence type="ECO:0000259" key="2">
    <source>
        <dbReference type="Pfam" id="PF00440"/>
    </source>
</evidence>
<evidence type="ECO:0000256" key="1">
    <source>
        <dbReference type="ARBA" id="ARBA00023125"/>
    </source>
</evidence>
<dbReference type="EMBL" id="BAAAHH010000023">
    <property type="protein sequence ID" value="GAA0959737.1"/>
    <property type="molecule type" value="Genomic_DNA"/>
</dbReference>
<dbReference type="Pfam" id="PF00440">
    <property type="entry name" value="TetR_N"/>
    <property type="match status" value="1"/>
</dbReference>
<keyword evidence="4" id="KW-1185">Reference proteome</keyword>
<name>A0ABN1RLR4_9ACTN</name>
<comment type="caution">
    <text evidence="3">The sequence shown here is derived from an EMBL/GenBank/DDBJ whole genome shotgun (WGS) entry which is preliminary data.</text>
</comment>